<evidence type="ECO:0000256" key="1">
    <source>
        <dbReference type="ARBA" id="ARBA00001954"/>
    </source>
</evidence>
<feature type="compositionally biased region" description="Polar residues" evidence="15">
    <location>
        <begin position="672"/>
        <end position="683"/>
    </location>
</feature>
<keyword evidence="19" id="KW-1185">Reference proteome</keyword>
<protein>
    <recommendedName>
        <fullName evidence="8">Ribosomal oxygenase 2</fullName>
    </recommendedName>
    <alternativeName>
        <fullName evidence="9">Bifunctional lysine-specific demethylase and histidyl-hydroxylase MINA</fullName>
    </alternativeName>
    <alternativeName>
        <fullName evidence="10">Histone lysine demethylase MINA</fullName>
    </alternativeName>
    <alternativeName>
        <fullName evidence="11">MYC-induced nuclear antigen</fullName>
    </alternativeName>
</protein>
<evidence type="ECO:0000256" key="8">
    <source>
        <dbReference type="ARBA" id="ARBA00034334"/>
    </source>
</evidence>
<keyword evidence="16" id="KW-0732">Signal</keyword>
<evidence type="ECO:0000256" key="3">
    <source>
        <dbReference type="ARBA" id="ARBA00022517"/>
    </source>
</evidence>
<reference evidence="18" key="1">
    <citation type="submission" date="2009-08" db="EMBL/GenBank/DDBJ databases">
        <title>Annotation of Salpingoeca rosetta.</title>
        <authorList>
            <consortium name="The Broad Institute Genome Sequencing Platform"/>
            <person name="Russ C."/>
            <person name="Cuomo C."/>
            <person name="Burger G."/>
            <person name="Gray M.W."/>
            <person name="Holland P.W.H."/>
            <person name="King N."/>
            <person name="Lang F.B.F."/>
            <person name="Roger A.J."/>
            <person name="Ruiz-Trillo I."/>
            <person name="Young S.K."/>
            <person name="Zeng Q."/>
            <person name="Gargeya S."/>
            <person name="Alvarado L."/>
            <person name="Berlin A."/>
            <person name="Chapman S.B."/>
            <person name="Chen Z."/>
            <person name="Freedman E."/>
            <person name="Gellesch M."/>
            <person name="Goldberg J."/>
            <person name="Griggs A."/>
            <person name="Gujja S."/>
            <person name="Heilman E."/>
            <person name="Heiman D."/>
            <person name="Howarth C."/>
            <person name="Mehta T."/>
            <person name="Neiman D."/>
            <person name="Pearson M."/>
            <person name="Roberts A."/>
            <person name="Saif S."/>
            <person name="Shea T."/>
            <person name="Shenoy N."/>
            <person name="Sisk P."/>
            <person name="Stolte C."/>
            <person name="Sykes S."/>
            <person name="White J."/>
            <person name="Yandava C."/>
            <person name="Haas B."/>
            <person name="Nusbaum C."/>
            <person name="Birren B."/>
        </authorList>
    </citation>
    <scope>NUCLEOTIDE SEQUENCE [LARGE SCALE GENOMIC DNA]</scope>
    <source>
        <strain evidence="18">ATCC 50818</strain>
    </source>
</reference>
<keyword evidence="6" id="KW-0408">Iron</keyword>
<dbReference type="GO" id="GO:0032453">
    <property type="term" value="F:histone H3K4 demethylase activity"/>
    <property type="evidence" value="ECO:0007669"/>
    <property type="project" value="TreeGrafter"/>
</dbReference>
<dbReference type="GO" id="GO:0036139">
    <property type="term" value="F:peptidyl-histidine dioxygenase activity"/>
    <property type="evidence" value="ECO:0007669"/>
    <property type="project" value="UniProtKB-EC"/>
</dbReference>
<dbReference type="PROSITE" id="PS50022">
    <property type="entry name" value="FA58C_3"/>
    <property type="match status" value="1"/>
</dbReference>
<feature type="region of interest" description="Disordered" evidence="15">
    <location>
        <begin position="672"/>
        <end position="692"/>
    </location>
</feature>
<dbReference type="KEGG" id="sre:PTSG_13037"/>
<dbReference type="SUPFAM" id="SSF51197">
    <property type="entry name" value="Clavaminate synthase-like"/>
    <property type="match status" value="1"/>
</dbReference>
<dbReference type="STRING" id="946362.F2UR74"/>
<gene>
    <name evidence="18" type="ORF">PTSG_13037</name>
</gene>
<name>F2UR74_SALR5</name>
<evidence type="ECO:0000256" key="7">
    <source>
        <dbReference type="ARBA" id="ARBA00034314"/>
    </source>
</evidence>
<evidence type="ECO:0000259" key="17">
    <source>
        <dbReference type="PROSITE" id="PS50022"/>
    </source>
</evidence>
<feature type="signal peptide" evidence="16">
    <location>
        <begin position="1"/>
        <end position="30"/>
    </location>
</feature>
<dbReference type="GeneID" id="16068984"/>
<evidence type="ECO:0000256" key="10">
    <source>
        <dbReference type="ARBA" id="ARBA00034360"/>
    </source>
</evidence>
<evidence type="ECO:0000256" key="16">
    <source>
        <dbReference type="SAM" id="SignalP"/>
    </source>
</evidence>
<organism evidence="19">
    <name type="scientific">Salpingoeca rosetta (strain ATCC 50818 / BSB-021)</name>
    <dbReference type="NCBI Taxonomy" id="946362"/>
    <lineage>
        <taxon>Eukaryota</taxon>
        <taxon>Choanoflagellata</taxon>
        <taxon>Craspedida</taxon>
        <taxon>Salpingoecidae</taxon>
        <taxon>Salpingoeca</taxon>
    </lineage>
</organism>
<dbReference type="GO" id="GO:0046872">
    <property type="term" value="F:metal ion binding"/>
    <property type="evidence" value="ECO:0007669"/>
    <property type="project" value="UniProtKB-KW"/>
</dbReference>
<dbReference type="InterPro" id="IPR003347">
    <property type="entry name" value="JmjC_dom"/>
</dbReference>
<dbReference type="RefSeq" id="XP_004988454.1">
    <property type="nucleotide sequence ID" value="XM_004988397.1"/>
</dbReference>
<comment type="cofactor">
    <cofactor evidence="1">
        <name>Fe(2+)</name>
        <dbReference type="ChEBI" id="CHEBI:29033"/>
    </cofactor>
</comment>
<dbReference type="InterPro" id="IPR000421">
    <property type="entry name" value="FA58C"/>
</dbReference>
<dbReference type="Pfam" id="PF00754">
    <property type="entry name" value="F5_F8_type_C"/>
    <property type="match status" value="1"/>
</dbReference>
<keyword evidence="3" id="KW-0690">Ribosome biogenesis</keyword>
<evidence type="ECO:0000256" key="11">
    <source>
        <dbReference type="ARBA" id="ARBA00034372"/>
    </source>
</evidence>
<dbReference type="InParanoid" id="F2UR74"/>
<evidence type="ECO:0000256" key="6">
    <source>
        <dbReference type="ARBA" id="ARBA00023004"/>
    </source>
</evidence>
<feature type="compositionally biased region" description="Low complexity" evidence="15">
    <location>
        <begin position="210"/>
        <end position="249"/>
    </location>
</feature>
<dbReference type="GO" id="GO:0005730">
    <property type="term" value="C:nucleolus"/>
    <property type="evidence" value="ECO:0007669"/>
    <property type="project" value="UniProtKB-SubCell"/>
</dbReference>
<comment type="catalytic activity">
    <reaction evidence="14">
        <text>L-histidyl-[protein] + 2-oxoglutarate + O2 = (3S)-3-hydroxy-L-histidyl-[protein] + succinate + CO2</text>
        <dbReference type="Rhea" id="RHEA:54256"/>
        <dbReference type="Rhea" id="RHEA-COMP:9745"/>
        <dbReference type="Rhea" id="RHEA-COMP:13840"/>
        <dbReference type="ChEBI" id="CHEBI:15379"/>
        <dbReference type="ChEBI" id="CHEBI:16526"/>
        <dbReference type="ChEBI" id="CHEBI:16810"/>
        <dbReference type="ChEBI" id="CHEBI:29979"/>
        <dbReference type="ChEBI" id="CHEBI:30031"/>
        <dbReference type="ChEBI" id="CHEBI:138021"/>
        <dbReference type="EC" id="1.14.11.79"/>
    </reaction>
</comment>
<evidence type="ECO:0000313" key="19">
    <source>
        <dbReference type="Proteomes" id="UP000007799"/>
    </source>
</evidence>
<dbReference type="Gene3D" id="2.60.120.650">
    <property type="entry name" value="Cupin"/>
    <property type="match status" value="2"/>
</dbReference>
<evidence type="ECO:0000256" key="5">
    <source>
        <dbReference type="ARBA" id="ARBA00022837"/>
    </source>
</evidence>
<dbReference type="GO" id="GO:0051864">
    <property type="term" value="F:histone H3K36 demethylase activity"/>
    <property type="evidence" value="ECO:0007669"/>
    <property type="project" value="TreeGrafter"/>
</dbReference>
<dbReference type="Pfam" id="PF08007">
    <property type="entry name" value="JmjC_2"/>
    <property type="match status" value="1"/>
</dbReference>
<dbReference type="EMBL" id="GL832990">
    <property type="protein sequence ID" value="EGD80129.1"/>
    <property type="molecule type" value="Genomic_DNA"/>
</dbReference>
<dbReference type="InterPro" id="IPR008972">
    <property type="entry name" value="Cupredoxin"/>
</dbReference>
<comment type="catalytic activity">
    <reaction evidence="13">
        <text>L-histidyl-[ribosomal protein uL15] + 2-oxoglutarate + O2 = (3S)-3-hydroxy-L-histidyl-[ribosomal protein uL15] + succinate + CO2</text>
        <dbReference type="Rhea" id="RHEA:54024"/>
        <dbReference type="Rhea" id="RHEA-COMP:13760"/>
        <dbReference type="Rhea" id="RHEA-COMP:13761"/>
        <dbReference type="ChEBI" id="CHEBI:15379"/>
        <dbReference type="ChEBI" id="CHEBI:16526"/>
        <dbReference type="ChEBI" id="CHEBI:16810"/>
        <dbReference type="ChEBI" id="CHEBI:29979"/>
        <dbReference type="ChEBI" id="CHEBI:30031"/>
        <dbReference type="ChEBI" id="CHEBI:138021"/>
    </reaction>
</comment>
<dbReference type="GO" id="GO:0005576">
    <property type="term" value="C:extracellular region"/>
    <property type="evidence" value="ECO:0007669"/>
    <property type="project" value="UniProtKB-ARBA"/>
</dbReference>
<evidence type="ECO:0000313" key="18">
    <source>
        <dbReference type="EMBL" id="EGD80129.1"/>
    </source>
</evidence>
<evidence type="ECO:0000256" key="9">
    <source>
        <dbReference type="ARBA" id="ARBA00034359"/>
    </source>
</evidence>
<comment type="subcellular location">
    <subcellularLocation>
        <location evidence="2">Nucleus</location>
        <location evidence="2">Nucleolus</location>
    </subcellularLocation>
</comment>
<dbReference type="SUPFAM" id="SSF49785">
    <property type="entry name" value="Galactose-binding domain-like"/>
    <property type="match status" value="1"/>
</dbReference>
<dbReference type="Proteomes" id="UP000007799">
    <property type="component" value="Unassembled WGS sequence"/>
</dbReference>
<keyword evidence="4" id="KW-0479">Metal-binding</keyword>
<dbReference type="PANTHER" id="PTHR13096">
    <property type="entry name" value="MINA53 MYC INDUCED NUCLEAR ANTIGEN"/>
    <property type="match status" value="1"/>
</dbReference>
<sequence>MRAARQRPRPLPAVFVACLLLCTLTTPLLAAATAAVVAPAVSTPELSLSDFFPSVEHGEFFHNIYQTDTFVDHRPGGIANVSAPLRSLFAPLSDVDVLCQHFEAQSAVTSGFMQVKDEGETRQVTSCSHMREELAAGAGVLVRFEDMHTSPVQEQVEQLQAGVRRVFGMDSTVHVYHATQQDSRALQPHTDPYDVLVLQTSGSKRWTACVPSSAPESSSAANDDASSSSSSSSANASVADTDATAAATAQPKMTPAQLAQLQEIRQRRQQGCTRYSDADLSGMACTNFTLRAGDVMYMPKGIIHFALANEEGSTHLTVSLERRGLSWADALVFGGTHAASIEDAEFAASWRHAVQALVDEDAGVPFLEAVPTWQLNSGDGGLCAVALEGNATSAAAKEAFVTTYQDKCEALRPRLLQAYESVLDLSAFLNPDGVHMLVDRACSDDAAAAVLSHLCTSTNTTSSGHATTDALARRAARLPVDVTSAEFRAQQAHNTPLSRVRRAAGLTCTGSCDGCSSVSCTGGCDTSCSYCNGHCRTSCACDDSCDSFSSSCDSSCACDASCDIGCRRCTGSCDDTCTYSGCTSSCDACEINSSTDMEFLESVVFSEDTVVTVKPNGCTYPRIIVRGNLTVTKFASIVAEPLPLACSTPAPSATASGQGAAGGSFWTAGGNSAAVQASDPSQHLQSLSGGAAGGGDISGQGRGLGGGVLDIFVEEQFVLYGQLLANGQDASTASAGGGSGGTIRIVCQEFLGGGSLSLVQANGGTGSTYGGAGAGGEVIVEAAVRTYPSALIQAHGGLTRPDVQLHATASIGAVSASSWLPVTRDQLQCSTSVISNCNSYSYSVDSTPGHLDDWARLYGGVSAGGGWSPNTNDADPYLQMNLGNVYVVSGVVTQGNELTRYVVREFEVKYSLDCSTFTTYGEEGVTRTFLGSTSPTQKVFTRFRPVRARCIRIYPLGGTAVGARMDVLGYAETPTSNNQLPVHPSPLFVNGCPESQLHHGTSSATITLDTPTAVDPSGAVLPSTVAVWPQVGVSSPSMPATVGTGTHAFTFSASDGIYATDTCTTQVVVTPNMLTETSGLCPADITITADVDRNDAVVSFTVQSGLSASIAPGSRFHLGVTKVFLYSASVYCSFTVTVNQRTRASGNGGPGIVYMISEKSLEIDAGRAFRQTSVAPADDHTAWLADYKDTAFLYDPAYWSSKVDHLIIREGGLVVVEGGSATASFTSIDGQTGVFHVMESQKVEVLTLLDSRAIVGPRAELVLKGSGAVDVSGTLDVAGKLTVPNTPALSFSRMGSGVTLHATSPTTQLRTASLSLSDTKFTVLRSSPTTAWTLASTLATSLVRSLLTIDGAVDFSAADVTVDSSSSLALDAQRSQPTTHRIQWSPTAGWQDLNIHYGDTVEWVWQNEEHHITEQGGAFSSGASPTRSGVLRHTFNAIGMFSFKDSALPATTSTVVVDFGFWSTPTTSVDLASLTVQASSHVRLGGCTFDVLAVTLASSSSLRVDVNGTTKINTLSAADSTVYFYHPVSWYTAAGGRSQSITLSSPGSPGAVMYWDYVAYLRDDGVFTDTSMVGIDFWTVGSGCTMYPGLTRVDLDFVDTLTINGRMDLTFNDYEEQVPVQTLAVGGTSYINVPVTLHRLKDMSVGGLLVFDNIAHATSSDNSSVFDTTYVSTIGATIDDVSITVSGTWQAGHVNVRAGSFRLTSGNAAVTMLVKDDLLRVDDLYSNGRLTVYNRVVFRAQDGTSPMTSFAIGGSGAVSIDDDDDWLPAGSSLHADAVSSAGTFTARLLELVAASTSISGGTTTMRAKNDIACTTTLSVGGRLFIDNQLTIRARDCTSNLTSASVGSSGVLTLDYVAQTSNAPGVWSTATGSSLHTDLLSVSGTFRAGLVELEGGTLTVGTGGAITMEATADRVHFTRATIGGDVDIRNPVHVHARNKVDRMDFFTITASGSVTLDTVGHATGTKAWSQPTVSHVHTATMRVDGVLSAGQYETYLEGTNDLVVGGTMTFDPPSLGHVIRYQTISVSGTLTVEKPINLTTTHSLSITSSAGIITLDNERHTADDAPAWEAFPPSVLGSTIYTLDVSINGRFKAGYLWLRADSLSIGSTGVMTFDAANQQRAWVRSVNVAGTLSVLRPVRFRNQDGSSRMDGFSLTHSGTVTLDVLGHNTPKHVWTGNTSSLIYTQSLIVAGRLNAGRLESIMPGVHTLEVRRTVVSPTSTVNGVFTFDPVNIGDPALFYSVTVNGIMTVRRPVNFDITQTVSVGGTLTLDDDGHQGVPTVPWDQYKESVIGRVVDDVTVSVSGRMDGGYLALRAAQVTVSGTLTFDAFDFQAHVDSMDVSGEVSVRRQVRIRNQDRTSRATSLDVHHGGTMTLDSLGHATQDHTWTANASSLLHFESISVDGRLDAGRLECVFPPVDTLTVGRTLVSSSPDSYDRGVFTFDPNFVSAPALFTSITVAGEMHVRRPVNLNTTSTIDVSGLVVLDVDGHAASPRAWYAYEPSRIGTTVDNVYIRIKDGTFNAGLFELRANLVELLPLPWTSGSSSGVHRRSKLTFDAFEHLARVDQWNITGTVEAWRHVNMRSQNAGVMIGLTVDVGSTLNLDQVTRQAGATFTGESSMAINDFYVKGTYRAGKMAVANPVQPWWTHMYVSGYFEFLPSRLYDINTCRIANNGRVHALEPLGRASDTPPVENQMPSVWGSGGGLSGSGARGGGYIQAHVYGPSGTHITGTVRANADSAGGSGGGGAGGNIYLLTTSLTGSGRMQVIGGNGAGNGGGGSGGFIIAHYASGKWYSDQTDVQGGTGWENGGSGLAYLVGPNNFRNLRADNRGRSSRMQTDADHASVRQAGAAAFLLPETETFNFEFEYVEVYGAAHLVFQHPTDDNSHARITATEVVGDRTGYLHILPNQTLDITSVEPWKRYNISFMPQVYEHADLILPQRTVEWRCQNSPAYPSLSIPCTIRTWGFTNMHRAHLLVSHGATWQWQLTSVRDLTCVGMTVQDTGTVDFLSAVADEADGGLDMVPDFDDISSDSGRTWLPALTAAKYDFEIVRILNKGELAMMPEMKQPYGLHVDRFEGDRTGVLHTGEQQLMVGQFSELGEVRVNQYAYRYGHLELPKKFECFGITIRLLGFFGGVEDLTPAGYPFRQLFLENAKRDTDPYTRLSGCAGATAYAFDEVHMADSAKLSTTDDTQATLTLTIVDLVSDESTTILVHDKLTMHLEAATSRNVIARIASNLVLTEMGEVRLPPAVQFVGPRNSFAGQLTNAQRVFVKPHGTLSFADTVRTAKYEDGTGYVFISQPSEFKLGAFQLGQHATVTFNGDQSTDVTLAVGELNVGFAARIVAHRISARVGELILQPQSVVDLNNKGFPPGLGPCPGSSNTGAGHGGFAGGSGASCASGAFETPDMPGSGGLTVYGGGLVHIVSSLELRHAGSITVAGQDATSGAGAGGSIYIQASKLTGTGDLAARGGSASSAGSGAGGRIAVIVDTLSQYAGEVYTSGGHGSNDVGAPGTFYFVNARLGSTEVSLQVDNENGAAHADTPTTVIEQTGTTDFVFDRLDILGGARVEFVGSSLRAVELGGDKTGHLLVQNGQRMWVAFSTPRSTSRLVAAHDFTVDEGGELILPQSVAVIGHALHVNGKLTNANRLTIGASASVLFGENMIKAGLNESVSTFTHPVYRRQDVAGELTFDELELLSGSTFSAFDGLSLVLHSGAFNIRTGTSVHQEHMTLDVGLLVLERGSRIDCSGVETQVQPGLCSQCGAGHASHGGVASDAQTPSAYFGTLYAPTTTGYRGSQGGNGGGHIFIQAIDVFVDGVLAVDGASGGGSGGGGSGGSILIEVGDELRGTGVIRADGGNGYIGGSGGRVAVHAAFDLQYSGTMQALGGTGTAGLDAAHGGAGSVFVEDVALGGAVRTVLTIDNANHGHKQVHEIDQHDVHHLNFAELEVVRTGIVRVHPAVQGIMVDVEKLTGDRTTTIHCFANQTWIFDPHDRRVQPLVDLILDAGGEMVFAPHLLYAGTRAFDWRGRVTNVADLDMTRGTTLNFYLTSELSARNLTTWETLWVNPAGTLDLASLHLQAETRMFLQSTMGLTASIGFADLKFGAEVETDFVNATIKYLDVEAESSILLSGDRQLGDSPRGAGSFDGTSASGGGHGSPGGRGSQSVAGGAQYGDLYLPTQTGSRGGNSGGYGGGWMKLSSEYVVVDGLIDVSGQDSVPTRVSGAGSGGSLLIFTDHITGSGDLNVNGGRGLGARQGGGSGGRLAIHVPDAPVAFRGRYLGLWWQRCGL</sequence>
<dbReference type="OrthoDB" id="2121828at2759"/>
<feature type="region of interest" description="Disordered" evidence="15">
    <location>
        <begin position="4124"/>
        <end position="4157"/>
    </location>
</feature>
<evidence type="ECO:0000256" key="2">
    <source>
        <dbReference type="ARBA" id="ARBA00004604"/>
    </source>
</evidence>
<dbReference type="GO" id="GO:0042254">
    <property type="term" value="P:ribosome biogenesis"/>
    <property type="evidence" value="ECO:0007669"/>
    <property type="project" value="UniProtKB-KW"/>
</dbReference>
<evidence type="ECO:0000256" key="14">
    <source>
        <dbReference type="ARBA" id="ARBA00049465"/>
    </source>
</evidence>
<comment type="similarity">
    <text evidence="7">Belongs to the ROX family. MINA53 subfamily.</text>
</comment>
<keyword evidence="5" id="KW-0106">Calcium</keyword>
<feature type="region of interest" description="Disordered" evidence="15">
    <location>
        <begin position="207"/>
        <end position="253"/>
    </location>
</feature>
<feature type="compositionally biased region" description="Gly residues" evidence="15">
    <location>
        <begin position="4142"/>
        <end position="4154"/>
    </location>
</feature>
<proteinExistence type="inferred from homology"/>
<evidence type="ECO:0000256" key="4">
    <source>
        <dbReference type="ARBA" id="ARBA00022723"/>
    </source>
</evidence>
<evidence type="ECO:0000256" key="13">
    <source>
        <dbReference type="ARBA" id="ARBA00047687"/>
    </source>
</evidence>
<accession>F2UR74</accession>
<dbReference type="Gene3D" id="2.60.40.420">
    <property type="entry name" value="Cupredoxins - blue copper proteins"/>
    <property type="match status" value="1"/>
</dbReference>
<evidence type="ECO:0000256" key="15">
    <source>
        <dbReference type="SAM" id="MobiDB-lite"/>
    </source>
</evidence>
<feature type="domain" description="F5/8 type C" evidence="17">
    <location>
        <begin position="822"/>
        <end position="972"/>
    </location>
</feature>
<feature type="chain" id="PRO_5003288787" description="Ribosomal oxygenase 2" evidence="16">
    <location>
        <begin position="31"/>
        <end position="4280"/>
    </location>
</feature>
<dbReference type="Gene3D" id="2.60.120.260">
    <property type="entry name" value="Galactose-binding domain-like"/>
    <property type="match status" value="1"/>
</dbReference>
<dbReference type="PANTHER" id="PTHR13096:SF7">
    <property type="entry name" value="RIBOSOMAL OXYGENASE 2"/>
    <property type="match status" value="1"/>
</dbReference>
<comment type="function">
    <text evidence="12">Oxygenase that can act as both a histone lysine demethylase and a ribosomal histidine hydroxylase. Is involved in the demethylation of trimethylated 'Lys-9' on histone H3 (H3K9me3), leading to an increase in ribosomal RNA expression. Also catalyzes the hydroxylation of 60S ribosomal protein L27a on 'His-39'. May play an important role in cell growth and survival. May be involved in ribosome biogenesis, most likely during the assembly process of pre-ribosomal particles.</text>
</comment>
<dbReference type="InterPro" id="IPR039994">
    <property type="entry name" value="NO66-like"/>
</dbReference>
<evidence type="ECO:0000256" key="12">
    <source>
        <dbReference type="ARBA" id="ARBA00046256"/>
    </source>
</evidence>
<dbReference type="InterPro" id="IPR008979">
    <property type="entry name" value="Galactose-bd-like_sf"/>
</dbReference>